<keyword evidence="2" id="KW-0560">Oxidoreductase</keyword>
<keyword evidence="5" id="KW-0753">Steroid metabolism</keyword>
<comment type="caution">
    <text evidence="6">The sequence shown here is derived from an EMBL/GenBank/DDBJ whole genome shotgun (WGS) entry which is preliminary data.</text>
</comment>
<dbReference type="PANTHER" id="PTHR43180">
    <property type="entry name" value="3-OXOACYL-(ACYL-CARRIER-PROTEIN) REDUCTASE (AFU_ORTHOLOGUE AFUA_6G11210)"/>
    <property type="match status" value="1"/>
</dbReference>
<proteinExistence type="inferred from homology"/>
<dbReference type="FunFam" id="3.40.50.720:FF:000084">
    <property type="entry name" value="Short-chain dehydrogenase reductase"/>
    <property type="match status" value="1"/>
</dbReference>
<evidence type="ECO:0000313" key="6">
    <source>
        <dbReference type="EMBL" id="MBC2667673.1"/>
    </source>
</evidence>
<dbReference type="GO" id="GO:0016491">
    <property type="term" value="F:oxidoreductase activity"/>
    <property type="evidence" value="ECO:0007669"/>
    <property type="project" value="UniProtKB-KW"/>
</dbReference>
<evidence type="ECO:0000256" key="3">
    <source>
        <dbReference type="ARBA" id="ARBA00023027"/>
    </source>
</evidence>
<reference evidence="6 7" key="1">
    <citation type="submission" date="2020-08" db="EMBL/GenBank/DDBJ databases">
        <title>The genome sequence of type strain Novosphingobium piscinae KCTC 42194.</title>
        <authorList>
            <person name="Liu Y."/>
        </authorList>
    </citation>
    <scope>NUCLEOTIDE SEQUENCE [LARGE SCALE GENOMIC DNA]</scope>
    <source>
        <strain evidence="6 7">KCTC 42194</strain>
    </source>
</reference>
<dbReference type="Proteomes" id="UP000551327">
    <property type="component" value="Unassembled WGS sequence"/>
</dbReference>
<sequence>MRLAGKVAIVTGAAGGMGAAAARLFAAEGAAVAAVDLDETALAALVREIASAGGQAIAIRADVARTADAAAIAARTEAALGLPQVLFNNAGVDTEGKRSILDIDEAAFDKVMEVNVKGVWQMIRHVAPLMIRGGGGSIINTASIAAFIAASSAGYCASKAAVVGLTRAAAVELGCHGIRVNTLCPGATETPLAARQRAEMAAAGLPTSNAIIDRMGVLGRMARPEEMARMALFLASDDSSFATGADFINDAGWTAMSGIRVQDFARS</sequence>
<dbReference type="EMBL" id="JACLAX010000001">
    <property type="protein sequence ID" value="MBC2667673.1"/>
    <property type="molecule type" value="Genomic_DNA"/>
</dbReference>
<dbReference type="AlphaFoldDB" id="A0A7X1FVD6"/>
<evidence type="ECO:0000313" key="7">
    <source>
        <dbReference type="Proteomes" id="UP000551327"/>
    </source>
</evidence>
<gene>
    <name evidence="6" type="ORF">H7F53_00770</name>
</gene>
<dbReference type="PANTHER" id="PTHR43180:SF28">
    <property type="entry name" value="NAD(P)-BINDING ROSSMANN-FOLD SUPERFAMILY PROTEIN"/>
    <property type="match status" value="1"/>
</dbReference>
<evidence type="ECO:0000256" key="1">
    <source>
        <dbReference type="ARBA" id="ARBA00006484"/>
    </source>
</evidence>
<evidence type="ECO:0000256" key="4">
    <source>
        <dbReference type="ARBA" id="ARBA00023098"/>
    </source>
</evidence>
<keyword evidence="7" id="KW-1185">Reference proteome</keyword>
<keyword evidence="4" id="KW-0443">Lipid metabolism</keyword>
<evidence type="ECO:0000256" key="2">
    <source>
        <dbReference type="ARBA" id="ARBA00023002"/>
    </source>
</evidence>
<dbReference type="PRINTS" id="PR00081">
    <property type="entry name" value="GDHRDH"/>
</dbReference>
<accession>A0A7X1FVD6</accession>
<comment type="similarity">
    <text evidence="1">Belongs to the short-chain dehydrogenases/reductases (SDR) family.</text>
</comment>
<dbReference type="Pfam" id="PF13561">
    <property type="entry name" value="adh_short_C2"/>
    <property type="match status" value="1"/>
</dbReference>
<name>A0A7X1FVD6_9SPHN</name>
<dbReference type="GO" id="GO:0008202">
    <property type="term" value="P:steroid metabolic process"/>
    <property type="evidence" value="ECO:0007669"/>
    <property type="project" value="UniProtKB-KW"/>
</dbReference>
<dbReference type="SUPFAM" id="SSF51735">
    <property type="entry name" value="NAD(P)-binding Rossmann-fold domains"/>
    <property type="match status" value="1"/>
</dbReference>
<dbReference type="PROSITE" id="PS00061">
    <property type="entry name" value="ADH_SHORT"/>
    <property type="match status" value="1"/>
</dbReference>
<dbReference type="InterPro" id="IPR020904">
    <property type="entry name" value="Sc_DH/Rdtase_CS"/>
</dbReference>
<dbReference type="CDD" id="cd05233">
    <property type="entry name" value="SDR_c"/>
    <property type="match status" value="1"/>
</dbReference>
<dbReference type="Gene3D" id="3.40.50.720">
    <property type="entry name" value="NAD(P)-binding Rossmann-like Domain"/>
    <property type="match status" value="1"/>
</dbReference>
<keyword evidence="3" id="KW-0520">NAD</keyword>
<dbReference type="InterPro" id="IPR002347">
    <property type="entry name" value="SDR_fam"/>
</dbReference>
<dbReference type="RefSeq" id="WP_185677555.1">
    <property type="nucleotide sequence ID" value="NZ_JACLAX010000001.1"/>
</dbReference>
<dbReference type="PRINTS" id="PR00080">
    <property type="entry name" value="SDRFAMILY"/>
</dbReference>
<evidence type="ECO:0000256" key="5">
    <source>
        <dbReference type="ARBA" id="ARBA00023221"/>
    </source>
</evidence>
<dbReference type="InterPro" id="IPR036291">
    <property type="entry name" value="NAD(P)-bd_dom_sf"/>
</dbReference>
<organism evidence="6 7">
    <name type="scientific">Novosphingobium piscinae</name>
    <dbReference type="NCBI Taxonomy" id="1507448"/>
    <lineage>
        <taxon>Bacteria</taxon>
        <taxon>Pseudomonadati</taxon>
        <taxon>Pseudomonadota</taxon>
        <taxon>Alphaproteobacteria</taxon>
        <taxon>Sphingomonadales</taxon>
        <taxon>Sphingomonadaceae</taxon>
        <taxon>Novosphingobium</taxon>
    </lineage>
</organism>
<protein>
    <submittedName>
        <fullName evidence="6">SDR family oxidoreductase</fullName>
    </submittedName>
</protein>